<reference evidence="5" key="1">
    <citation type="submission" date="2025-08" db="UniProtKB">
        <authorList>
            <consortium name="Ensembl"/>
        </authorList>
    </citation>
    <scope>IDENTIFICATION</scope>
</reference>
<evidence type="ECO:0000313" key="5">
    <source>
        <dbReference type="Ensembl" id="ENSEBUP00000000051.1"/>
    </source>
</evidence>
<accession>A0A8C4N124</accession>
<name>A0A8C4N124_EPTBU</name>
<organism evidence="5 6">
    <name type="scientific">Eptatretus burgeri</name>
    <name type="common">Inshore hagfish</name>
    <dbReference type="NCBI Taxonomy" id="7764"/>
    <lineage>
        <taxon>Eukaryota</taxon>
        <taxon>Metazoa</taxon>
        <taxon>Chordata</taxon>
        <taxon>Craniata</taxon>
        <taxon>Vertebrata</taxon>
        <taxon>Cyclostomata</taxon>
        <taxon>Myxini</taxon>
        <taxon>Myxiniformes</taxon>
        <taxon>Myxinidae</taxon>
        <taxon>Eptatretinae</taxon>
        <taxon>Eptatretus</taxon>
    </lineage>
</organism>
<dbReference type="GeneTree" id="ENSGT01050000246767"/>
<sequence length="165" mass="18629">SPWTYIHQLIFPCPYDANHLVRACRYPYHLVKCRENHQPLAREMKTCPFNARHILPKPEMQYHIACCRDKCIIEEDINYGRKIKEAEPKTGRSEGRSPALYQADRTRSSLSLGGQARSLLVVEVKSFFLSGSSTSSSLPGSCWISLSLSLSSRSSSLSPSLSSWH</sequence>
<reference evidence="5" key="2">
    <citation type="submission" date="2025-09" db="UniProtKB">
        <authorList>
            <consortium name="Ensembl"/>
        </authorList>
    </citation>
    <scope>IDENTIFICATION</scope>
</reference>
<protein>
    <recommendedName>
        <fullName evidence="4">CHHC U11-48K-type domain-containing protein</fullName>
    </recommendedName>
</protein>
<keyword evidence="1" id="KW-0479">Metal-binding</keyword>
<dbReference type="GO" id="GO:0008270">
    <property type="term" value="F:zinc ion binding"/>
    <property type="evidence" value="ECO:0007669"/>
    <property type="project" value="UniProtKB-KW"/>
</dbReference>
<evidence type="ECO:0000256" key="2">
    <source>
        <dbReference type="ARBA" id="ARBA00022771"/>
    </source>
</evidence>
<dbReference type="InterPro" id="IPR036236">
    <property type="entry name" value="Znf_C2H2_sf"/>
</dbReference>
<dbReference type="InterPro" id="IPR022776">
    <property type="entry name" value="TRM13/UPF0224_CHHC_Znf_dom"/>
</dbReference>
<dbReference type="Ensembl" id="ENSEBUT00000000339.1">
    <property type="protein sequence ID" value="ENSEBUP00000000051.1"/>
    <property type="gene ID" value="ENSEBUG00000000304.1"/>
</dbReference>
<keyword evidence="6" id="KW-1185">Reference proteome</keyword>
<feature type="domain" description="CHHC U11-48K-type" evidence="4">
    <location>
        <begin position="10"/>
        <end position="37"/>
    </location>
</feature>
<evidence type="ECO:0000313" key="6">
    <source>
        <dbReference type="Proteomes" id="UP000694388"/>
    </source>
</evidence>
<dbReference type="PROSITE" id="PS51800">
    <property type="entry name" value="ZF_CHHC_U11_48K"/>
    <property type="match status" value="2"/>
</dbReference>
<keyword evidence="2" id="KW-0863">Zinc-finger</keyword>
<evidence type="ECO:0000256" key="3">
    <source>
        <dbReference type="ARBA" id="ARBA00022833"/>
    </source>
</evidence>
<keyword evidence="3" id="KW-0862">Zinc</keyword>
<feature type="domain" description="CHHC U11-48K-type" evidence="4">
    <location>
        <begin position="44"/>
        <end position="71"/>
    </location>
</feature>
<dbReference type="Proteomes" id="UP000694388">
    <property type="component" value="Unplaced"/>
</dbReference>
<dbReference type="SUPFAM" id="SSF57667">
    <property type="entry name" value="beta-beta-alpha zinc fingers"/>
    <property type="match status" value="1"/>
</dbReference>
<dbReference type="Pfam" id="PF05253">
    <property type="entry name" value="zf-U11-48K"/>
    <property type="match status" value="2"/>
</dbReference>
<evidence type="ECO:0000256" key="1">
    <source>
        <dbReference type="ARBA" id="ARBA00022723"/>
    </source>
</evidence>
<dbReference type="InterPro" id="IPR051591">
    <property type="entry name" value="UPF0224_FAM112_RNA_Proc"/>
</dbReference>
<dbReference type="PANTHER" id="PTHR21402">
    <property type="entry name" value="GAMETOCYTE SPECIFIC FACTOR 1-RELATED"/>
    <property type="match status" value="1"/>
</dbReference>
<proteinExistence type="predicted"/>
<dbReference type="AlphaFoldDB" id="A0A8C4N124"/>
<dbReference type="PANTHER" id="PTHR21402:SF5">
    <property type="entry name" value="GAMETOCYTE SPECIFIC FACTOR 1"/>
    <property type="match status" value="1"/>
</dbReference>
<evidence type="ECO:0000259" key="4">
    <source>
        <dbReference type="PROSITE" id="PS51800"/>
    </source>
</evidence>